<dbReference type="Proteomes" id="UP000366051">
    <property type="component" value="Chromosome"/>
</dbReference>
<dbReference type="AlphaFoldDB" id="A0A5Q2N595"/>
<sequence length="230" mass="25661">MTNSQNIIGLAIISINDGRELGIVRNLIINPEKRAVEYLIVENDSWYLGADVIPFQELQGVGEYAATIESEASLQRLHDLQEVQELIKRNVKITGTKVLTKHGRMIGNVDEYFVDVNSGKISGCLLVPAKKDLGERIIPVDSVVTFGRDILVVVEDLNEESLELFSEAFVATVVEETVEVTEKAETVVTEEVKEVKESASEENENAEQELEKKESRASRLPRSIFETLES</sequence>
<evidence type="ECO:0000313" key="3">
    <source>
        <dbReference type="EMBL" id="QGG49069.1"/>
    </source>
</evidence>
<proteinExistence type="predicted"/>
<evidence type="ECO:0000259" key="2">
    <source>
        <dbReference type="Pfam" id="PF05239"/>
    </source>
</evidence>
<accession>A0A5Q2N595</accession>
<dbReference type="EMBL" id="CP045875">
    <property type="protein sequence ID" value="QGG49069.1"/>
    <property type="molecule type" value="Genomic_DNA"/>
</dbReference>
<feature type="region of interest" description="Disordered" evidence="1">
    <location>
        <begin position="191"/>
        <end position="230"/>
    </location>
</feature>
<organism evidence="3 4">
    <name type="scientific">Heliorestis convoluta</name>
    <dbReference type="NCBI Taxonomy" id="356322"/>
    <lineage>
        <taxon>Bacteria</taxon>
        <taxon>Bacillati</taxon>
        <taxon>Bacillota</taxon>
        <taxon>Clostridia</taxon>
        <taxon>Eubacteriales</taxon>
        <taxon>Heliobacteriaceae</taxon>
        <taxon>Heliorestis</taxon>
    </lineage>
</organism>
<evidence type="ECO:0000256" key="1">
    <source>
        <dbReference type="SAM" id="MobiDB-lite"/>
    </source>
</evidence>
<dbReference type="Pfam" id="PF05239">
    <property type="entry name" value="PRC"/>
    <property type="match status" value="1"/>
</dbReference>
<evidence type="ECO:0000313" key="4">
    <source>
        <dbReference type="Proteomes" id="UP000366051"/>
    </source>
</evidence>
<feature type="domain" description="PRC-barrel" evidence="2">
    <location>
        <begin position="5"/>
        <end position="46"/>
    </location>
</feature>
<dbReference type="SUPFAM" id="SSF50346">
    <property type="entry name" value="PRC-barrel domain"/>
    <property type="match status" value="2"/>
</dbReference>
<dbReference type="RefSeq" id="WP_162008062.1">
    <property type="nucleotide sequence ID" value="NZ_CP045875.1"/>
</dbReference>
<keyword evidence="4" id="KW-1185">Reference proteome</keyword>
<dbReference type="InterPro" id="IPR011033">
    <property type="entry name" value="PRC_barrel-like_sf"/>
</dbReference>
<dbReference type="Gene3D" id="2.30.30.240">
    <property type="entry name" value="PRC-barrel domain"/>
    <property type="match status" value="2"/>
</dbReference>
<protein>
    <submittedName>
        <fullName evidence="3">PRC-barrel domain protein</fullName>
    </submittedName>
</protein>
<gene>
    <name evidence="3" type="ORF">FTV88_2990</name>
</gene>
<dbReference type="InterPro" id="IPR027275">
    <property type="entry name" value="PRC-brl_dom"/>
</dbReference>
<name>A0A5Q2N595_9FIRM</name>
<dbReference type="KEGG" id="hcv:FTV88_2990"/>
<reference evidence="4" key="1">
    <citation type="submission" date="2019-11" db="EMBL/GenBank/DDBJ databases">
        <title>Genome sequence of Heliorestis convoluta strain HH, an alkaliphilic and minimalistic phototrophic bacterium from a soda lake in Egypt.</title>
        <authorList>
            <person name="Dewey E.D."/>
            <person name="Stokes L.M."/>
            <person name="Burchell B.M."/>
            <person name="Shaffer K.N."/>
            <person name="Huntington A.M."/>
            <person name="Baker J.M."/>
            <person name="Nadendla S."/>
            <person name="Giglio M.G."/>
            <person name="Touchman J.W."/>
            <person name="Blankenship R.E."/>
            <person name="Madigan M.T."/>
            <person name="Sattley W.M."/>
        </authorList>
    </citation>
    <scope>NUCLEOTIDE SEQUENCE [LARGE SCALE GENOMIC DNA]</scope>
    <source>
        <strain evidence="4">HH</strain>
    </source>
</reference>